<sequence>MTDSSIMKKRNTIEIIGSISKELATVFGNMKAVPGMYDSFMEQNYRVCREIPEQIDEGVVRIGVVGAIKSGKTTFVNSLLQEDLLKRGAGLVTSTVTRVKRGKELQAHVMFKSWDDVNQQIENALLFLPDMVQGAFCHENDNGKQKSGFDLRRKSDRQFLRAAKLRLYSDFSVTETGIRPEAALISNAIEGYDAVKSFVQADPSTVIFRGDQFGRHRDFTGVGANAFFVRDVLLEIPGRENQGFLDSMVEIADCQGSDSTDPSHMIRIQEYLISANLLIYIISSRTGLREADLKFIKLIQTMGILNNIQFVLNVDLSEHDTLDDLKNVEKTIRQGLGYFIDNPVIYTFSTLLNLFKADNCSLTLKNEERLKQWQLDDELVQYSDLQSRAFRQALNELVKNRYNTIFMGNHLERLRTVAGSAAKRNAMFMELLSDDLERESAAIARIKGVQTRSKQFEAFMDESIESALEIIRRDAFSAVRTFFDPGRGHEAGKVMRFVMDYMIYSEKYEQMVAESGFHHSLYCMFHDFRVALDLFIATHFTPAVADFINEQESLIKEEFRKVYSSCNVDISNVYDSHIADDVATRCDNPSAEAVVTEPKSAKAVPYVDLNAARRILGLQFPKVSFNAGYSAKIKADAVARFGFYTLMEAFGKILNMLARPARASTLKETSKKIRKELLGSINNYFKVYGDKVENEYFAPLILAVARDFRDKLMEMFQMSKFEGEQLETIINESRSGRKEQLERLEVLGKVIETIILEIENIVPELEDVNIRAHEKN</sequence>
<dbReference type="STRING" id="1246637.MTBBW1_830044"/>
<dbReference type="InterPro" id="IPR045063">
    <property type="entry name" value="Dynamin_N"/>
</dbReference>
<dbReference type="EMBL" id="FWEV01000329">
    <property type="protein sequence ID" value="SLM32972.1"/>
    <property type="molecule type" value="Genomic_DNA"/>
</dbReference>
<reference evidence="2 3" key="1">
    <citation type="submission" date="2017-03" db="EMBL/GenBank/DDBJ databases">
        <authorList>
            <person name="Afonso C.L."/>
            <person name="Miller P.J."/>
            <person name="Scott M.A."/>
            <person name="Spackman E."/>
            <person name="Goraichik I."/>
            <person name="Dimitrov K.M."/>
            <person name="Suarez D.L."/>
            <person name="Swayne D.E."/>
        </authorList>
    </citation>
    <scope>NUCLEOTIDE SEQUENCE [LARGE SCALE GENOMIC DNA]</scope>
    <source>
        <strain evidence="2">PRJEB14757</strain>
    </source>
</reference>
<keyword evidence="3" id="KW-1185">Reference proteome</keyword>
<dbReference type="SUPFAM" id="SSF52540">
    <property type="entry name" value="P-loop containing nucleoside triphosphate hydrolases"/>
    <property type="match status" value="1"/>
</dbReference>
<feature type="domain" description="Dynamin N-terminal" evidence="1">
    <location>
        <begin position="62"/>
        <end position="297"/>
    </location>
</feature>
<evidence type="ECO:0000313" key="3">
    <source>
        <dbReference type="Proteomes" id="UP000191931"/>
    </source>
</evidence>
<proteinExistence type="predicted"/>
<dbReference type="Pfam" id="PF00350">
    <property type="entry name" value="Dynamin_N"/>
    <property type="match status" value="1"/>
</dbReference>
<evidence type="ECO:0000313" key="2">
    <source>
        <dbReference type="EMBL" id="SLM32972.1"/>
    </source>
</evidence>
<evidence type="ECO:0000259" key="1">
    <source>
        <dbReference type="Pfam" id="PF00350"/>
    </source>
</evidence>
<dbReference type="InterPro" id="IPR027417">
    <property type="entry name" value="P-loop_NTPase"/>
</dbReference>
<name>A0A1W1HKR6_9BACT</name>
<dbReference type="AlphaFoldDB" id="A0A1W1HKR6"/>
<dbReference type="Gene3D" id="3.40.50.300">
    <property type="entry name" value="P-loop containing nucleotide triphosphate hydrolases"/>
    <property type="match status" value="2"/>
</dbReference>
<accession>A0A1W1HKR6</accession>
<protein>
    <submittedName>
        <fullName evidence="2">Putative GTPase family protein</fullName>
    </submittedName>
</protein>
<dbReference type="Proteomes" id="UP000191931">
    <property type="component" value="Unassembled WGS sequence"/>
</dbReference>
<dbReference type="OrthoDB" id="5409226at2"/>
<gene>
    <name evidence="2" type="ORF">MTBBW1_830044</name>
</gene>
<dbReference type="RefSeq" id="WP_080802969.1">
    <property type="nucleotide sequence ID" value="NZ_LT828544.1"/>
</dbReference>
<organism evidence="2 3">
    <name type="scientific">Desulfamplus magnetovallimortis</name>
    <dbReference type="NCBI Taxonomy" id="1246637"/>
    <lineage>
        <taxon>Bacteria</taxon>
        <taxon>Pseudomonadati</taxon>
        <taxon>Thermodesulfobacteriota</taxon>
        <taxon>Desulfobacteria</taxon>
        <taxon>Desulfobacterales</taxon>
        <taxon>Desulfobacteraceae</taxon>
        <taxon>Desulfamplus</taxon>
    </lineage>
</organism>